<accession>A0A1V6PKG2</accession>
<organism evidence="6 7">
    <name type="scientific">Penicillium decumbens</name>
    <dbReference type="NCBI Taxonomy" id="69771"/>
    <lineage>
        <taxon>Eukaryota</taxon>
        <taxon>Fungi</taxon>
        <taxon>Dikarya</taxon>
        <taxon>Ascomycota</taxon>
        <taxon>Pezizomycotina</taxon>
        <taxon>Eurotiomycetes</taxon>
        <taxon>Eurotiomycetidae</taxon>
        <taxon>Eurotiales</taxon>
        <taxon>Aspergillaceae</taxon>
        <taxon>Penicillium</taxon>
    </lineage>
</organism>
<sequence>MGEGDTGIRSDVFTKREAAEEAMYVKKKEMERLSGLKAKLKERKEQEESDKSVYEHDLFSVIAAYPETHVLIDTDRIHRGEQIKNQRGVHN</sequence>
<proteinExistence type="inferred from homology"/>
<comment type="similarity">
    <text evidence="2 4">Belongs to the ATPase inhibitor family.</text>
</comment>
<protein>
    <recommendedName>
        <fullName evidence="4">ATPase inhibitor, mitochondrial</fullName>
    </recommendedName>
</protein>
<dbReference type="InterPro" id="IPR007648">
    <property type="entry name" value="ATPase_inhibitor_mt"/>
</dbReference>
<feature type="coiled-coil region" evidence="5">
    <location>
        <begin position="26"/>
        <end position="57"/>
    </location>
</feature>
<keyword evidence="5" id="KW-0175">Coiled coil</keyword>
<comment type="function">
    <text evidence="4">Inhibits the enzyme activity of ATPase.</text>
</comment>
<gene>
    <name evidence="6" type="ORF">PENDEC_c002G02251</name>
</gene>
<dbReference type="OrthoDB" id="5532350at2759"/>
<dbReference type="AlphaFoldDB" id="A0A1V6PKG2"/>
<keyword evidence="7" id="KW-1185">Reference proteome</keyword>
<evidence type="ECO:0000313" key="6">
    <source>
        <dbReference type="EMBL" id="OQD77529.1"/>
    </source>
</evidence>
<evidence type="ECO:0000256" key="2">
    <source>
        <dbReference type="ARBA" id="ARBA00010901"/>
    </source>
</evidence>
<reference evidence="7" key="1">
    <citation type="journal article" date="2017" name="Nat. Microbiol.">
        <title>Global analysis of biosynthetic gene clusters reveals vast potential of secondary metabolite production in Penicillium species.</title>
        <authorList>
            <person name="Nielsen J.C."/>
            <person name="Grijseels S."/>
            <person name="Prigent S."/>
            <person name="Ji B."/>
            <person name="Dainat J."/>
            <person name="Nielsen K.F."/>
            <person name="Frisvad J.C."/>
            <person name="Workman M."/>
            <person name="Nielsen J."/>
        </authorList>
    </citation>
    <scope>NUCLEOTIDE SEQUENCE [LARGE SCALE GENOMIC DNA]</scope>
    <source>
        <strain evidence="7">IBT 11843</strain>
    </source>
</reference>
<evidence type="ECO:0000256" key="4">
    <source>
        <dbReference type="RuleBase" id="RU368087"/>
    </source>
</evidence>
<comment type="caution">
    <text evidence="6">The sequence shown here is derived from an EMBL/GenBank/DDBJ whole genome shotgun (WGS) entry which is preliminary data.</text>
</comment>
<evidence type="ECO:0000256" key="5">
    <source>
        <dbReference type="SAM" id="Coils"/>
    </source>
</evidence>
<dbReference type="GO" id="GO:0042030">
    <property type="term" value="F:ATPase inhibitor activity"/>
    <property type="evidence" value="ECO:0007669"/>
    <property type="project" value="InterPro"/>
</dbReference>
<dbReference type="EMBL" id="MDYL01000002">
    <property type="protein sequence ID" value="OQD77529.1"/>
    <property type="molecule type" value="Genomic_DNA"/>
</dbReference>
<comment type="subcellular location">
    <subcellularLocation>
        <location evidence="1">Mitochondrion</location>
    </subcellularLocation>
</comment>
<dbReference type="Pfam" id="PF04568">
    <property type="entry name" value="IATP"/>
    <property type="match status" value="1"/>
</dbReference>
<evidence type="ECO:0000313" key="7">
    <source>
        <dbReference type="Proteomes" id="UP000191522"/>
    </source>
</evidence>
<name>A0A1V6PKG2_PENDC</name>
<keyword evidence="3" id="KW-0496">Mitochondrion</keyword>
<evidence type="ECO:0000256" key="3">
    <source>
        <dbReference type="ARBA" id="ARBA00023128"/>
    </source>
</evidence>
<dbReference type="Gene3D" id="1.20.5.500">
    <property type="entry name" value="Single helix bin"/>
    <property type="match status" value="1"/>
</dbReference>
<dbReference type="Proteomes" id="UP000191522">
    <property type="component" value="Unassembled WGS sequence"/>
</dbReference>
<dbReference type="GO" id="GO:0005739">
    <property type="term" value="C:mitochondrion"/>
    <property type="evidence" value="ECO:0007669"/>
    <property type="project" value="UniProtKB-SubCell"/>
</dbReference>
<evidence type="ECO:0000256" key="1">
    <source>
        <dbReference type="ARBA" id="ARBA00004173"/>
    </source>
</evidence>